<dbReference type="EMBL" id="OJIN01000091">
    <property type="protein sequence ID" value="SPD73342.1"/>
    <property type="molecule type" value="Genomic_DNA"/>
</dbReference>
<sequence>MNRKDVTISSPIEKKIAWAEECYRTSGNRLLEDRRIAELLSKVKAAVEQSRSAMMETEMVDVCRRCEMEEGGSCCGLGMEDKYDDGLLLMNLLMGLTLPKKRWDERSCYFLADTGCLLKVRHVICVNYICKKITDRVKPEELKALKEKEGLELDAVFVLHEELRRKLKDGGH</sequence>
<accession>A0A445MVC5</accession>
<protein>
    <submittedName>
        <fullName evidence="1">Uncharacterized protein</fullName>
    </submittedName>
</protein>
<gene>
    <name evidence="1" type="ORF">PITCH_A1800028</name>
</gene>
<reference evidence="1" key="1">
    <citation type="submission" date="2018-01" db="EMBL/GenBank/DDBJ databases">
        <authorList>
            <person name="Regsiter A."/>
            <person name="William W."/>
        </authorList>
    </citation>
    <scope>NUCLEOTIDE SEQUENCE</scope>
    <source>
        <strain evidence="1">TRIP AH-1</strain>
    </source>
</reference>
<dbReference type="AlphaFoldDB" id="A0A445MVC5"/>
<name>A0A445MVC5_9BACT</name>
<proteinExistence type="predicted"/>
<organism evidence="1">
    <name type="scientific">uncultured Desulfobacterium sp</name>
    <dbReference type="NCBI Taxonomy" id="201089"/>
    <lineage>
        <taxon>Bacteria</taxon>
        <taxon>Pseudomonadati</taxon>
        <taxon>Thermodesulfobacteriota</taxon>
        <taxon>Desulfobacteria</taxon>
        <taxon>Desulfobacterales</taxon>
        <taxon>Desulfobacteriaceae</taxon>
        <taxon>Desulfobacterium</taxon>
        <taxon>environmental samples</taxon>
    </lineage>
</organism>
<evidence type="ECO:0000313" key="1">
    <source>
        <dbReference type="EMBL" id="SPD73342.1"/>
    </source>
</evidence>